<dbReference type="EMBL" id="JAQQWN010000006">
    <property type="protein sequence ID" value="KAK8080825.1"/>
    <property type="molecule type" value="Genomic_DNA"/>
</dbReference>
<evidence type="ECO:0000313" key="2">
    <source>
        <dbReference type="Proteomes" id="UP001433268"/>
    </source>
</evidence>
<organism evidence="1 2">
    <name type="scientific">Apiospora hydei</name>
    <dbReference type="NCBI Taxonomy" id="1337664"/>
    <lineage>
        <taxon>Eukaryota</taxon>
        <taxon>Fungi</taxon>
        <taxon>Dikarya</taxon>
        <taxon>Ascomycota</taxon>
        <taxon>Pezizomycotina</taxon>
        <taxon>Sordariomycetes</taxon>
        <taxon>Xylariomycetidae</taxon>
        <taxon>Amphisphaeriales</taxon>
        <taxon>Apiosporaceae</taxon>
        <taxon>Apiospora</taxon>
    </lineage>
</organism>
<protein>
    <submittedName>
        <fullName evidence="1">Uncharacterized protein</fullName>
    </submittedName>
</protein>
<dbReference type="InterPro" id="IPR036852">
    <property type="entry name" value="Peptidase_S8/S53_dom_sf"/>
</dbReference>
<comment type="caution">
    <text evidence="1">The sequence shown here is derived from an EMBL/GenBank/DDBJ whole genome shotgun (WGS) entry which is preliminary data.</text>
</comment>
<dbReference type="SUPFAM" id="SSF52743">
    <property type="entry name" value="Subtilisin-like"/>
    <property type="match status" value="1"/>
</dbReference>
<sequence length="283" mass="29954">MPATAPGIISPGILMESGQQKELGIIGINSMDLKQVYGITGVAPNVELHAHRTFGCSATGESDTVVAAAQKAQADGVDMISISTSALSLPAELENPSELPRILSVGADANKNFPLRVRYTVCLPLARGRAQGATPACHREQLMAGAVARNKSNAGSQGKLSNDRLPVSSDGRLPVGRYHDLLPVVHSQVHDGILPGNIKLLHCRPGGTCTILSGASMATSLVNARDHGATLDYGEARRLVYDDTMLSGIFQQGAGLHFYDAIMSRTQTNPSRRATSDVMRSIY</sequence>
<evidence type="ECO:0000313" key="1">
    <source>
        <dbReference type="EMBL" id="KAK8080825.1"/>
    </source>
</evidence>
<gene>
    <name evidence="1" type="ORF">PG997_008643</name>
</gene>
<accession>A0ABR1WED7</accession>
<keyword evidence="2" id="KW-1185">Reference proteome</keyword>
<dbReference type="Proteomes" id="UP001433268">
    <property type="component" value="Unassembled WGS sequence"/>
</dbReference>
<dbReference type="RefSeq" id="XP_066668300.1">
    <property type="nucleotide sequence ID" value="XM_066812958.1"/>
</dbReference>
<name>A0ABR1WED7_9PEZI</name>
<reference evidence="1 2" key="1">
    <citation type="submission" date="2023-01" db="EMBL/GenBank/DDBJ databases">
        <title>Analysis of 21 Apiospora genomes using comparative genomics revels a genus with tremendous synthesis potential of carbohydrate active enzymes and secondary metabolites.</title>
        <authorList>
            <person name="Sorensen T."/>
        </authorList>
    </citation>
    <scope>NUCLEOTIDE SEQUENCE [LARGE SCALE GENOMIC DNA]</scope>
    <source>
        <strain evidence="1 2">CBS 114990</strain>
    </source>
</reference>
<dbReference type="Gene3D" id="3.40.50.200">
    <property type="entry name" value="Peptidase S8/S53 domain"/>
    <property type="match status" value="1"/>
</dbReference>
<dbReference type="GeneID" id="92046018"/>
<proteinExistence type="predicted"/>